<dbReference type="SUPFAM" id="SSF82199">
    <property type="entry name" value="SET domain"/>
    <property type="match status" value="1"/>
</dbReference>
<keyword evidence="2" id="KW-1185">Reference proteome</keyword>
<accession>A0A433R047</accession>
<dbReference type="PANTHER" id="PTHR47643">
    <property type="entry name" value="TPR DOMAIN PROTEIN (AFU_ORTHOLOGUE AFUA_5G12710)"/>
    <property type="match status" value="1"/>
</dbReference>
<dbReference type="EMBL" id="RBNJ01000098">
    <property type="protein sequence ID" value="RUS35410.1"/>
    <property type="molecule type" value="Genomic_DNA"/>
</dbReference>
<dbReference type="InterPro" id="IPR053209">
    <property type="entry name" value="Gramillin-biosynth_MTr"/>
</dbReference>
<protein>
    <submittedName>
        <fullName evidence="1">Uncharacterized protein</fullName>
    </submittedName>
</protein>
<reference evidence="1 2" key="1">
    <citation type="journal article" date="2018" name="New Phytol.">
        <title>Phylogenomics of Endogonaceae and evolution of mycorrhizas within Mucoromycota.</title>
        <authorList>
            <person name="Chang Y."/>
            <person name="Desiro A."/>
            <person name="Na H."/>
            <person name="Sandor L."/>
            <person name="Lipzen A."/>
            <person name="Clum A."/>
            <person name="Barry K."/>
            <person name="Grigoriev I.V."/>
            <person name="Martin F.M."/>
            <person name="Stajich J.E."/>
            <person name="Smith M.E."/>
            <person name="Bonito G."/>
            <person name="Spatafora J.W."/>
        </authorList>
    </citation>
    <scope>NUCLEOTIDE SEQUENCE [LARGE SCALE GENOMIC DNA]</scope>
    <source>
        <strain evidence="1 2">AD002</strain>
    </source>
</reference>
<dbReference type="AlphaFoldDB" id="A0A433R047"/>
<evidence type="ECO:0000313" key="1">
    <source>
        <dbReference type="EMBL" id="RUS35410.1"/>
    </source>
</evidence>
<organism evidence="1 2">
    <name type="scientific">Jimgerdemannia flammicorona</name>
    <dbReference type="NCBI Taxonomy" id="994334"/>
    <lineage>
        <taxon>Eukaryota</taxon>
        <taxon>Fungi</taxon>
        <taxon>Fungi incertae sedis</taxon>
        <taxon>Mucoromycota</taxon>
        <taxon>Mucoromycotina</taxon>
        <taxon>Endogonomycetes</taxon>
        <taxon>Endogonales</taxon>
        <taxon>Endogonaceae</taxon>
        <taxon>Jimgerdemannia</taxon>
    </lineage>
</organism>
<gene>
    <name evidence="1" type="ORF">BC938DRAFT_484186</name>
</gene>
<evidence type="ECO:0000313" key="2">
    <source>
        <dbReference type="Proteomes" id="UP000274822"/>
    </source>
</evidence>
<comment type="caution">
    <text evidence="1">The sequence shown here is derived from an EMBL/GenBank/DDBJ whole genome shotgun (WGS) entry which is preliminary data.</text>
</comment>
<dbReference type="Proteomes" id="UP000274822">
    <property type="component" value="Unassembled WGS sequence"/>
</dbReference>
<proteinExistence type="predicted"/>
<dbReference type="InterPro" id="IPR046341">
    <property type="entry name" value="SET_dom_sf"/>
</dbReference>
<name>A0A433R047_9FUNG</name>
<dbReference type="PANTHER" id="PTHR47643:SF2">
    <property type="entry name" value="TPR DOMAIN PROTEIN (AFU_ORTHOLOGUE AFUA_5G12710)"/>
    <property type="match status" value="1"/>
</dbReference>
<sequence>MLSRATAETQELSRRTRQRLEEQRYGQYDVIGILQEASSTCLPYLDHSDYVGPVRVTEVPGKGRGIVATKEIGEGTLILYSKAFASWMATKLYKLYGGTNMPPMSTNHTNATEAAEIDIARITNTVVANSFAIHGDLWPPLFSQQTTQENRP</sequence>